<keyword evidence="1 2" id="KW-0597">Phosphoprotein</keyword>
<dbReference type="Pfam" id="PF00072">
    <property type="entry name" value="Response_reg"/>
    <property type="match status" value="1"/>
</dbReference>
<accession>U7QD61</accession>
<dbReference type="PROSITE" id="PS50110">
    <property type="entry name" value="RESPONSE_REGULATORY"/>
    <property type="match status" value="1"/>
</dbReference>
<dbReference type="EMBL" id="AUZM01000049">
    <property type="protein sequence ID" value="ERT05783.1"/>
    <property type="molecule type" value="Genomic_DNA"/>
</dbReference>
<gene>
    <name evidence="5" type="ORF">M595_4274</name>
    <name evidence="4" type="ORF">M595_6268</name>
</gene>
<dbReference type="PANTHER" id="PTHR44591:SF23">
    <property type="entry name" value="CHEY SUBFAMILY"/>
    <property type="match status" value="1"/>
</dbReference>
<dbReference type="InterPro" id="IPR050595">
    <property type="entry name" value="Bact_response_regulator"/>
</dbReference>
<feature type="domain" description="Response regulatory" evidence="3">
    <location>
        <begin position="21"/>
        <end position="146"/>
    </location>
</feature>
<evidence type="ECO:0000313" key="4">
    <source>
        <dbReference type="EMBL" id="ERT03792.1"/>
    </source>
</evidence>
<comment type="caution">
    <text evidence="5">The sequence shown here is derived from an EMBL/GenBank/DDBJ whole genome shotgun (WGS) entry which is preliminary data.</text>
</comment>
<keyword evidence="6" id="KW-1185">Reference proteome</keyword>
<evidence type="ECO:0000313" key="5">
    <source>
        <dbReference type="EMBL" id="ERT05783.1"/>
    </source>
</evidence>
<dbReference type="Gene3D" id="3.40.50.2300">
    <property type="match status" value="1"/>
</dbReference>
<organism evidence="5 6">
    <name type="scientific">Lyngbya aestuarii BL J</name>
    <dbReference type="NCBI Taxonomy" id="1348334"/>
    <lineage>
        <taxon>Bacteria</taxon>
        <taxon>Bacillati</taxon>
        <taxon>Cyanobacteriota</taxon>
        <taxon>Cyanophyceae</taxon>
        <taxon>Oscillatoriophycideae</taxon>
        <taxon>Oscillatoriales</taxon>
        <taxon>Microcoleaceae</taxon>
        <taxon>Lyngbya</taxon>
    </lineage>
</organism>
<dbReference type="GO" id="GO:0000160">
    <property type="term" value="P:phosphorelay signal transduction system"/>
    <property type="evidence" value="ECO:0007669"/>
    <property type="project" value="InterPro"/>
</dbReference>
<dbReference type="InterPro" id="IPR011006">
    <property type="entry name" value="CheY-like_superfamily"/>
</dbReference>
<protein>
    <submittedName>
        <fullName evidence="5">Response regulator</fullName>
    </submittedName>
</protein>
<dbReference type="InterPro" id="IPR001789">
    <property type="entry name" value="Sig_transdc_resp-reg_receiver"/>
</dbReference>
<reference evidence="5 6" key="1">
    <citation type="journal article" date="2013" name="Front. Microbiol.">
        <title>Comparative genomic analyses of the cyanobacterium, Lyngbya aestuarii BL J, a powerful hydrogen producer.</title>
        <authorList>
            <person name="Kothari A."/>
            <person name="Vaughn M."/>
            <person name="Garcia-Pichel F."/>
        </authorList>
    </citation>
    <scope>NUCLEOTIDE SEQUENCE [LARGE SCALE GENOMIC DNA]</scope>
    <source>
        <strain evidence="5 6">BL J</strain>
    </source>
</reference>
<dbReference type="SMART" id="SM00448">
    <property type="entry name" value="REC"/>
    <property type="match status" value="1"/>
</dbReference>
<name>U7QD61_9CYAN</name>
<dbReference type="SUPFAM" id="SSF52172">
    <property type="entry name" value="CheY-like"/>
    <property type="match status" value="1"/>
</dbReference>
<dbReference type="EMBL" id="AUZM01000210">
    <property type="protein sequence ID" value="ERT03792.1"/>
    <property type="molecule type" value="Genomic_DNA"/>
</dbReference>
<sequence length="149" mass="16859">MLLVDYTQSSIIVILKKDNLRILIVEDDYLLAKGMAKLIERLSGYQVLVTDKLNEIVQLCQGGEVDLVIMDVNLPEAHWEDKDVSGVDISCLLKTNSQTAEIPIILITAYALESERQSLLEISHADEFYLKPITDYDDLIQTINRLCGY</sequence>
<dbReference type="Proteomes" id="UP000017127">
    <property type="component" value="Unassembled WGS sequence"/>
</dbReference>
<evidence type="ECO:0000259" key="3">
    <source>
        <dbReference type="PROSITE" id="PS50110"/>
    </source>
</evidence>
<feature type="modified residue" description="4-aspartylphosphate" evidence="2">
    <location>
        <position position="71"/>
    </location>
</feature>
<dbReference type="PANTHER" id="PTHR44591">
    <property type="entry name" value="STRESS RESPONSE REGULATOR PROTEIN 1"/>
    <property type="match status" value="1"/>
</dbReference>
<evidence type="ECO:0000256" key="1">
    <source>
        <dbReference type="ARBA" id="ARBA00022553"/>
    </source>
</evidence>
<proteinExistence type="predicted"/>
<evidence type="ECO:0000313" key="6">
    <source>
        <dbReference type="Proteomes" id="UP000017127"/>
    </source>
</evidence>
<evidence type="ECO:0000256" key="2">
    <source>
        <dbReference type="PROSITE-ProRule" id="PRU00169"/>
    </source>
</evidence>
<dbReference type="AlphaFoldDB" id="U7QD61"/>